<evidence type="ECO:0000256" key="2">
    <source>
        <dbReference type="ARBA" id="ARBA00009194"/>
    </source>
</evidence>
<dbReference type="Gene3D" id="2.50.20.20">
    <property type="match status" value="1"/>
</dbReference>
<dbReference type="InterPro" id="IPR009830">
    <property type="entry name" value="LppX/LprAFG"/>
</dbReference>
<evidence type="ECO:0000313" key="5">
    <source>
        <dbReference type="EMBL" id="MFC7179905.1"/>
    </source>
</evidence>
<evidence type="ECO:0000313" key="6">
    <source>
        <dbReference type="Proteomes" id="UP001596435"/>
    </source>
</evidence>
<reference evidence="6" key="1">
    <citation type="journal article" date="2019" name="Int. J. Syst. Evol. Microbiol.">
        <title>The Global Catalogue of Microorganisms (GCM) 10K type strain sequencing project: providing services to taxonomists for standard genome sequencing and annotation.</title>
        <authorList>
            <consortium name="The Broad Institute Genomics Platform"/>
            <consortium name="The Broad Institute Genome Sequencing Center for Infectious Disease"/>
            <person name="Wu L."/>
            <person name="Ma J."/>
        </authorList>
    </citation>
    <scope>NUCLEOTIDE SEQUENCE [LARGE SCALE GENOMIC DNA]</scope>
    <source>
        <strain evidence="6">CGMCC 1.12859</strain>
    </source>
</reference>
<gene>
    <name evidence="5" type="ORF">ACFQMG_10085</name>
</gene>
<protein>
    <submittedName>
        <fullName evidence="5">LppX_LprAFG lipoprotein</fullName>
    </submittedName>
</protein>
<keyword evidence="5" id="KW-0449">Lipoprotein</keyword>
<proteinExistence type="inferred from homology"/>
<keyword evidence="6" id="KW-1185">Reference proteome</keyword>
<evidence type="ECO:0000256" key="3">
    <source>
        <dbReference type="ARBA" id="ARBA00022475"/>
    </source>
</evidence>
<comment type="caution">
    <text evidence="5">The sequence shown here is derived from an EMBL/GenBank/DDBJ whole genome shotgun (WGS) entry which is preliminary data.</text>
</comment>
<name>A0ABW2FWE4_9ACTN</name>
<organism evidence="5 6">
    <name type="scientific">Kitasatospora paranensis</name>
    <dbReference type="NCBI Taxonomy" id="258053"/>
    <lineage>
        <taxon>Bacteria</taxon>
        <taxon>Bacillati</taxon>
        <taxon>Actinomycetota</taxon>
        <taxon>Actinomycetes</taxon>
        <taxon>Kitasatosporales</taxon>
        <taxon>Streptomycetaceae</taxon>
        <taxon>Kitasatospora</taxon>
    </lineage>
</organism>
<sequence>MADQRPRSRTPRQAGAAAAAALVVVLGAAGCRPPGGTPAAGDAAAVSPVPGAAAELRQAAGATASAGSARVVLEESLVSDGKTATVHGEGVARLGGAGNGHFTVTADGRATELRIVDGVVYEQLPAAQRSGGGTGRSWVRIDTAKADAQGTTGIPDVSRQLAFLTRVTDVTRLGQETVDGAATVHYRGRLDLGTAGAQLLGASLPSGVPVDVWVDDRHRIRQEKVRLDVTATESTRGDGSATASPTAAAEVVLRLTDFGTPVVVTAPPAGATTDLGAPAAPARVGGPGVGRAGA</sequence>
<accession>A0ABW2FWE4</accession>
<keyword evidence="3" id="KW-0472">Membrane</keyword>
<feature type="region of interest" description="Disordered" evidence="4">
    <location>
        <begin position="270"/>
        <end position="294"/>
    </location>
</feature>
<feature type="compositionally biased region" description="Gly residues" evidence="4">
    <location>
        <begin position="285"/>
        <end position="294"/>
    </location>
</feature>
<evidence type="ECO:0000256" key="1">
    <source>
        <dbReference type="ARBA" id="ARBA00004196"/>
    </source>
</evidence>
<comment type="subcellular location">
    <subcellularLocation>
        <location evidence="1">Cell envelope</location>
    </subcellularLocation>
</comment>
<evidence type="ECO:0000256" key="4">
    <source>
        <dbReference type="SAM" id="MobiDB-lite"/>
    </source>
</evidence>
<dbReference type="PROSITE" id="PS51257">
    <property type="entry name" value="PROKAR_LIPOPROTEIN"/>
    <property type="match status" value="1"/>
</dbReference>
<dbReference type="Pfam" id="PF07161">
    <property type="entry name" value="LppX_LprAFG"/>
    <property type="match status" value="1"/>
</dbReference>
<comment type="similarity">
    <text evidence="2">Belongs to the LppX/LprAFG lipoprotein family.</text>
</comment>
<dbReference type="RefSeq" id="WP_380230910.1">
    <property type="nucleotide sequence ID" value="NZ_JBHSVH010000002.1"/>
</dbReference>
<dbReference type="Proteomes" id="UP001596435">
    <property type="component" value="Unassembled WGS sequence"/>
</dbReference>
<keyword evidence="3" id="KW-1003">Cell membrane</keyword>
<dbReference type="SUPFAM" id="SSF89392">
    <property type="entry name" value="Prokaryotic lipoproteins and lipoprotein localization factors"/>
    <property type="match status" value="1"/>
</dbReference>
<dbReference type="InterPro" id="IPR029046">
    <property type="entry name" value="LolA/LolB/LppX"/>
</dbReference>
<dbReference type="EMBL" id="JBHTAJ010000015">
    <property type="protein sequence ID" value="MFC7179905.1"/>
    <property type="molecule type" value="Genomic_DNA"/>
</dbReference>